<dbReference type="InParanoid" id="A0A3Q7J8B7"/>
<dbReference type="AlphaFoldDB" id="A0A3Q7J8B7"/>
<keyword evidence="1" id="KW-1133">Transmembrane helix</keyword>
<dbReference type="EnsemblPlants" id="Solyc12g035905.1.1">
    <property type="protein sequence ID" value="Solyc12g035905.1.1"/>
    <property type="gene ID" value="Solyc12g035905.1"/>
</dbReference>
<evidence type="ECO:0000313" key="3">
    <source>
        <dbReference type="Proteomes" id="UP000004994"/>
    </source>
</evidence>
<keyword evidence="1" id="KW-0472">Membrane</keyword>
<reference evidence="2" key="1">
    <citation type="journal article" date="2012" name="Nature">
        <title>The tomato genome sequence provides insights into fleshy fruit evolution.</title>
        <authorList>
            <consortium name="Tomato Genome Consortium"/>
        </authorList>
    </citation>
    <scope>NUCLEOTIDE SEQUENCE [LARGE SCALE GENOMIC DNA]</scope>
    <source>
        <strain evidence="2">cv. Heinz 1706</strain>
    </source>
</reference>
<accession>A0A3Q7J8B7</accession>
<dbReference type="Gramene" id="Solyc12g035905.1.1">
    <property type="protein sequence ID" value="Solyc12g035905.1.1"/>
    <property type="gene ID" value="Solyc12g035905.1"/>
</dbReference>
<evidence type="ECO:0000256" key="1">
    <source>
        <dbReference type="SAM" id="Phobius"/>
    </source>
</evidence>
<reference evidence="2" key="2">
    <citation type="submission" date="2019-01" db="UniProtKB">
        <authorList>
            <consortium name="EnsemblPlants"/>
        </authorList>
    </citation>
    <scope>IDENTIFICATION</scope>
    <source>
        <strain evidence="2">cv. Heinz 1706</strain>
    </source>
</reference>
<protein>
    <submittedName>
        <fullName evidence="2">Uncharacterized protein</fullName>
    </submittedName>
</protein>
<keyword evidence="1" id="KW-0812">Transmembrane</keyword>
<dbReference type="Proteomes" id="UP000004994">
    <property type="component" value="Chromosome 12"/>
</dbReference>
<evidence type="ECO:0000313" key="2">
    <source>
        <dbReference type="EnsemblPlants" id="Solyc12g035905.1.1"/>
    </source>
</evidence>
<keyword evidence="3" id="KW-1185">Reference proteome</keyword>
<name>A0A3Q7J8B7_SOLLC</name>
<dbReference type="STRING" id="4081.A0A3Q7J8B7"/>
<organism evidence="2">
    <name type="scientific">Solanum lycopersicum</name>
    <name type="common">Tomato</name>
    <name type="synonym">Lycopersicon esculentum</name>
    <dbReference type="NCBI Taxonomy" id="4081"/>
    <lineage>
        <taxon>Eukaryota</taxon>
        <taxon>Viridiplantae</taxon>
        <taxon>Streptophyta</taxon>
        <taxon>Embryophyta</taxon>
        <taxon>Tracheophyta</taxon>
        <taxon>Spermatophyta</taxon>
        <taxon>Magnoliopsida</taxon>
        <taxon>eudicotyledons</taxon>
        <taxon>Gunneridae</taxon>
        <taxon>Pentapetalae</taxon>
        <taxon>asterids</taxon>
        <taxon>lamiids</taxon>
        <taxon>Solanales</taxon>
        <taxon>Solanaceae</taxon>
        <taxon>Solanoideae</taxon>
        <taxon>Solaneae</taxon>
        <taxon>Solanum</taxon>
        <taxon>Solanum subgen. Lycopersicon</taxon>
    </lineage>
</organism>
<proteinExistence type="predicted"/>
<sequence length="66" mass="7642">MTNGIVELHSSAMRKDAPKKLNTVSLYWMHPALLLRSNRSLLVLLWWSFFTLSLIWTGALVDRGRE</sequence>
<feature type="transmembrane region" description="Helical" evidence="1">
    <location>
        <begin position="41"/>
        <end position="61"/>
    </location>
</feature>